<keyword evidence="2" id="KW-1185">Reference proteome</keyword>
<gene>
    <name evidence="1" type="ORF">Pyn_22533</name>
</gene>
<protein>
    <submittedName>
        <fullName evidence="1">Uncharacterized protein</fullName>
    </submittedName>
</protein>
<dbReference type="InterPro" id="IPR024166">
    <property type="entry name" value="rRNA_assembly_KRR1"/>
</dbReference>
<dbReference type="PANTHER" id="PTHR12581">
    <property type="entry name" value="HIV-1 REV BINDING PROTEIN 2, 3"/>
    <property type="match status" value="1"/>
</dbReference>
<dbReference type="GO" id="GO:0003723">
    <property type="term" value="F:RNA binding"/>
    <property type="evidence" value="ECO:0007669"/>
    <property type="project" value="InterPro"/>
</dbReference>
<dbReference type="STRING" id="2094558.A0A315AXL6"/>
<evidence type="ECO:0000313" key="1">
    <source>
        <dbReference type="EMBL" id="PQQ18956.1"/>
    </source>
</evidence>
<evidence type="ECO:0000313" key="2">
    <source>
        <dbReference type="Proteomes" id="UP000250321"/>
    </source>
</evidence>
<dbReference type="EMBL" id="PJQY01000090">
    <property type="protein sequence ID" value="PQQ18956.1"/>
    <property type="molecule type" value="Genomic_DNA"/>
</dbReference>
<dbReference type="InterPro" id="IPR036612">
    <property type="entry name" value="KH_dom_type_1_sf"/>
</dbReference>
<organism evidence="1 2">
    <name type="scientific">Prunus yedoensis var. nudiflora</name>
    <dbReference type="NCBI Taxonomy" id="2094558"/>
    <lineage>
        <taxon>Eukaryota</taxon>
        <taxon>Viridiplantae</taxon>
        <taxon>Streptophyta</taxon>
        <taxon>Embryophyta</taxon>
        <taxon>Tracheophyta</taxon>
        <taxon>Spermatophyta</taxon>
        <taxon>Magnoliopsida</taxon>
        <taxon>eudicotyledons</taxon>
        <taxon>Gunneridae</taxon>
        <taxon>Pentapetalae</taxon>
        <taxon>rosids</taxon>
        <taxon>fabids</taxon>
        <taxon>Rosales</taxon>
        <taxon>Rosaceae</taxon>
        <taxon>Amygdaloideae</taxon>
        <taxon>Amygdaleae</taxon>
        <taxon>Prunus</taxon>
    </lineage>
</organism>
<name>A0A315AXL6_PRUYE</name>
<reference evidence="1 2" key="1">
    <citation type="submission" date="2018-02" db="EMBL/GenBank/DDBJ databases">
        <title>Draft genome of wild Prunus yedoensis var. nudiflora.</title>
        <authorList>
            <person name="Baek S."/>
            <person name="Kim J.-H."/>
            <person name="Choi K."/>
            <person name="Kim G.-B."/>
            <person name="Cho A."/>
            <person name="Jang H."/>
            <person name="Shin C.-H."/>
            <person name="Yu H.-J."/>
            <person name="Mun J.-H."/>
        </authorList>
    </citation>
    <scope>NUCLEOTIDE SEQUENCE [LARGE SCALE GENOMIC DNA]</scope>
    <source>
        <strain evidence="2">cv. Jeju island</strain>
        <tissue evidence="1">Leaf</tissue>
    </source>
</reference>
<dbReference type="Proteomes" id="UP000250321">
    <property type="component" value="Unassembled WGS sequence"/>
</dbReference>
<dbReference type="GO" id="GO:0032040">
    <property type="term" value="C:small-subunit processome"/>
    <property type="evidence" value="ECO:0007669"/>
    <property type="project" value="TreeGrafter"/>
</dbReference>
<dbReference type="Gene3D" id="3.30.1370.10">
    <property type="entry name" value="K Homology domain, type 1"/>
    <property type="match status" value="1"/>
</dbReference>
<dbReference type="PANTHER" id="PTHR12581:SF0">
    <property type="entry name" value="KRR1 SMALL SUBUNIT PROCESSOME COMPONENT HOMOLOG"/>
    <property type="match status" value="1"/>
</dbReference>
<proteinExistence type="predicted"/>
<sequence length="130" mass="14590">MESLKASLSLAFIRDILSLADTVESALEEYGLLCTLDLILTCCIFNHGQIFGYITIKTTRTTDPDIIVKAKQLVELLSIRIPAIRVVKLSDMHCDIIQLGEDDDDMREPLGAPVWGNIRCGWDTSRITYM</sequence>
<dbReference type="AlphaFoldDB" id="A0A315AXL6"/>
<accession>A0A315AXL6</accession>
<comment type="caution">
    <text evidence="1">The sequence shown here is derived from an EMBL/GenBank/DDBJ whole genome shotgun (WGS) entry which is preliminary data.</text>
</comment>